<comment type="caution">
    <text evidence="1">The sequence shown here is derived from an EMBL/GenBank/DDBJ whole genome shotgun (WGS) entry which is preliminary data.</text>
</comment>
<proteinExistence type="predicted"/>
<evidence type="ECO:0000313" key="2">
    <source>
        <dbReference type="Proteomes" id="UP000176420"/>
    </source>
</evidence>
<dbReference type="EMBL" id="MHKI01000004">
    <property type="protein sequence ID" value="OGY88110.1"/>
    <property type="molecule type" value="Genomic_DNA"/>
</dbReference>
<reference evidence="1 2" key="1">
    <citation type="journal article" date="2016" name="Nat. Commun.">
        <title>Thousands of microbial genomes shed light on interconnected biogeochemical processes in an aquifer system.</title>
        <authorList>
            <person name="Anantharaman K."/>
            <person name="Brown C.T."/>
            <person name="Hug L.A."/>
            <person name="Sharon I."/>
            <person name="Castelle C.J."/>
            <person name="Probst A.J."/>
            <person name="Thomas B.C."/>
            <person name="Singh A."/>
            <person name="Wilkins M.J."/>
            <person name="Karaoz U."/>
            <person name="Brodie E.L."/>
            <person name="Williams K.H."/>
            <person name="Hubbard S.S."/>
            <person name="Banfield J.F."/>
        </authorList>
    </citation>
    <scope>NUCLEOTIDE SEQUENCE [LARGE SCALE GENOMIC DNA]</scope>
</reference>
<dbReference type="Proteomes" id="UP000176420">
    <property type="component" value="Unassembled WGS sequence"/>
</dbReference>
<sequence>MAEDRFSQRKRIVPVRAREIKGEARPGRVFEEGSPEATVLQECDKLLQENIFVDRHASKAVEQRVTDYLKFMSSAEAGPKIQDCEKVDVLKKYDINYTANNHPSEQWLIVQSKNEGKTWYSLRYSMTR</sequence>
<evidence type="ECO:0000313" key="1">
    <source>
        <dbReference type="EMBL" id="OGY88110.1"/>
    </source>
</evidence>
<organism evidence="1 2">
    <name type="scientific">Candidatus Kerfeldbacteria bacterium RIFOXYB2_FULL_38_14</name>
    <dbReference type="NCBI Taxonomy" id="1798547"/>
    <lineage>
        <taxon>Bacteria</taxon>
        <taxon>Candidatus Kerfeldiibacteriota</taxon>
    </lineage>
</organism>
<accession>A0A1G2BII5</accession>
<protein>
    <submittedName>
        <fullName evidence="1">Uncharacterized protein</fullName>
    </submittedName>
</protein>
<dbReference type="AlphaFoldDB" id="A0A1G2BII5"/>
<name>A0A1G2BII5_9BACT</name>
<gene>
    <name evidence="1" type="ORF">A2319_01620</name>
</gene>